<name>A0A7I7XLX5_9MYCO</name>
<keyword evidence="3" id="KW-1185">Reference proteome</keyword>
<dbReference type="InterPro" id="IPR019674">
    <property type="entry name" value="Lipoprotein_LpqN/LpqT-like"/>
</dbReference>
<evidence type="ECO:0000313" key="3">
    <source>
        <dbReference type="Proteomes" id="UP000466517"/>
    </source>
</evidence>
<evidence type="ECO:0000313" key="2">
    <source>
        <dbReference type="EMBL" id="BBZ30073.1"/>
    </source>
</evidence>
<organism evidence="2 3">
    <name type="scientific">Mycolicibacterium madagascariense</name>
    <dbReference type="NCBI Taxonomy" id="212765"/>
    <lineage>
        <taxon>Bacteria</taxon>
        <taxon>Bacillati</taxon>
        <taxon>Actinomycetota</taxon>
        <taxon>Actinomycetes</taxon>
        <taxon>Mycobacteriales</taxon>
        <taxon>Mycobacteriaceae</taxon>
        <taxon>Mycolicibacterium</taxon>
    </lineage>
</organism>
<accession>A0A7I7XLX5</accession>
<dbReference type="Pfam" id="PF10738">
    <property type="entry name" value="Lpp-LpqN"/>
    <property type="match status" value="1"/>
</dbReference>
<evidence type="ECO:0008006" key="4">
    <source>
        <dbReference type="Google" id="ProtNLM"/>
    </source>
</evidence>
<sequence length="223" mass="23533">MRPARLRLAGAGLAVAVGLVGCGTSEPDYRSIWTTPTSAAPTSSAAAEKPISLSTYLENAGVNGVPIAPDKLTDLVVSVPQPPGWAPYFSPKLSPGTRTIAKGDTYPTAMLLVFRLDGPFDVKDALKHANGDALLSKDFTQLNASTADFRGFPSSMIEGTYDLNGQRMQSYNRIVFATGTPPRPNVPGLTYLVQLTVTSFADQAKADGPDVEAIIKGFTVTAK</sequence>
<reference evidence="2 3" key="1">
    <citation type="journal article" date="2019" name="Emerg. Microbes Infect.">
        <title>Comprehensive subspecies identification of 175 nontuberculous mycobacteria species based on 7547 genomic profiles.</title>
        <authorList>
            <person name="Matsumoto Y."/>
            <person name="Kinjo T."/>
            <person name="Motooka D."/>
            <person name="Nabeya D."/>
            <person name="Jung N."/>
            <person name="Uechi K."/>
            <person name="Horii T."/>
            <person name="Iida T."/>
            <person name="Fujita J."/>
            <person name="Nakamura S."/>
        </authorList>
    </citation>
    <scope>NUCLEOTIDE SEQUENCE [LARGE SCALE GENOMIC DNA]</scope>
    <source>
        <strain evidence="2 3">JCM 13574</strain>
    </source>
</reference>
<dbReference type="EMBL" id="AP022610">
    <property type="protein sequence ID" value="BBZ30073.1"/>
    <property type="molecule type" value="Genomic_DNA"/>
</dbReference>
<dbReference type="PROSITE" id="PS51257">
    <property type="entry name" value="PROKAR_LIPOPROTEIN"/>
    <property type="match status" value="1"/>
</dbReference>
<protein>
    <recommendedName>
        <fullName evidence="4">Lipoprotein LpqT</fullName>
    </recommendedName>
</protein>
<dbReference type="Gene3D" id="3.40.1000.10">
    <property type="entry name" value="Mog1/PsbP, alpha/beta/alpha sandwich"/>
    <property type="match status" value="1"/>
</dbReference>
<proteinExistence type="predicted"/>
<dbReference type="AlphaFoldDB" id="A0A7I7XLX5"/>
<dbReference type="Proteomes" id="UP000466517">
    <property type="component" value="Chromosome"/>
</dbReference>
<gene>
    <name evidence="2" type="ORF">MMAD_43680</name>
</gene>
<evidence type="ECO:0000256" key="1">
    <source>
        <dbReference type="ARBA" id="ARBA00022729"/>
    </source>
</evidence>
<keyword evidence="1" id="KW-0732">Signal</keyword>
<dbReference type="KEGG" id="mmag:MMAD_43680"/>
<dbReference type="RefSeq" id="WP_246240898.1">
    <property type="nucleotide sequence ID" value="NZ_AP022610.1"/>
</dbReference>